<keyword evidence="1" id="KW-0472">Membrane</keyword>
<sequence>MISISSLITTHHCRTLSNILLMLDPLLFYVLPNSVSILMLYGAEYLLFAGMKLFLCRGLVQ</sequence>
<dbReference type="Proteomes" id="UP000663760">
    <property type="component" value="Chromosome 16"/>
</dbReference>
<evidence type="ECO:0000313" key="3">
    <source>
        <dbReference type="Proteomes" id="UP000663760"/>
    </source>
</evidence>
<organism evidence="2 3">
    <name type="scientific">Spirodela intermedia</name>
    <name type="common">Intermediate duckweed</name>
    <dbReference type="NCBI Taxonomy" id="51605"/>
    <lineage>
        <taxon>Eukaryota</taxon>
        <taxon>Viridiplantae</taxon>
        <taxon>Streptophyta</taxon>
        <taxon>Embryophyta</taxon>
        <taxon>Tracheophyta</taxon>
        <taxon>Spermatophyta</taxon>
        <taxon>Magnoliopsida</taxon>
        <taxon>Liliopsida</taxon>
        <taxon>Araceae</taxon>
        <taxon>Lemnoideae</taxon>
        <taxon>Spirodela</taxon>
    </lineage>
</organism>
<accession>A0A7I8LHI7</accession>
<dbReference type="AlphaFoldDB" id="A0A7I8LHI7"/>
<dbReference type="EMBL" id="LR746279">
    <property type="protein sequence ID" value="CAA7409503.1"/>
    <property type="molecule type" value="Genomic_DNA"/>
</dbReference>
<reference evidence="2" key="1">
    <citation type="submission" date="2020-02" db="EMBL/GenBank/DDBJ databases">
        <authorList>
            <person name="Scholz U."/>
            <person name="Mascher M."/>
            <person name="Fiebig A."/>
        </authorList>
    </citation>
    <scope>NUCLEOTIDE SEQUENCE</scope>
</reference>
<keyword evidence="1" id="KW-1133">Transmembrane helix</keyword>
<keyword evidence="1" id="KW-0812">Transmembrane</keyword>
<proteinExistence type="predicted"/>
<dbReference type="OrthoDB" id="585405at2759"/>
<evidence type="ECO:0000313" key="2">
    <source>
        <dbReference type="EMBL" id="CAA7409503.1"/>
    </source>
</evidence>
<protein>
    <submittedName>
        <fullName evidence="2">Uncharacterized protein</fullName>
    </submittedName>
</protein>
<feature type="transmembrane region" description="Helical" evidence="1">
    <location>
        <begin position="26"/>
        <end position="48"/>
    </location>
</feature>
<evidence type="ECO:0000256" key="1">
    <source>
        <dbReference type="SAM" id="Phobius"/>
    </source>
</evidence>
<keyword evidence="3" id="KW-1185">Reference proteome</keyword>
<gene>
    <name evidence="2" type="ORF">SI8410_16020181</name>
</gene>
<name>A0A7I8LHI7_SPIIN</name>